<sequence>MSSPPPLLGPSVLQHLRTSLLLVYYLWTLFHQPQSLRISTGVQQGEIWTLTANHCTSKYGYLKRCLNIIHIFSYLIASY</sequence>
<reference evidence="1" key="1">
    <citation type="submission" date="2019-10" db="EMBL/GenBank/DDBJ databases">
        <authorList>
            <consortium name="DOE Joint Genome Institute"/>
            <person name="Kuo A."/>
            <person name="Miyauchi S."/>
            <person name="Kiss E."/>
            <person name="Drula E."/>
            <person name="Kohler A."/>
            <person name="Sanchez-Garcia M."/>
            <person name="Andreopoulos B."/>
            <person name="Barry K.W."/>
            <person name="Bonito G."/>
            <person name="Buee M."/>
            <person name="Carver A."/>
            <person name="Chen C."/>
            <person name="Cichocki N."/>
            <person name="Clum A."/>
            <person name="Culley D."/>
            <person name="Crous P.W."/>
            <person name="Fauchery L."/>
            <person name="Girlanda M."/>
            <person name="Hayes R."/>
            <person name="Keri Z."/>
            <person name="LaButti K."/>
            <person name="Lipzen A."/>
            <person name="Lombard V."/>
            <person name="Magnuson J."/>
            <person name="Maillard F."/>
            <person name="Morin E."/>
            <person name="Murat C."/>
            <person name="Nolan M."/>
            <person name="Ohm R."/>
            <person name="Pangilinan J."/>
            <person name="Pereira M."/>
            <person name="Perotto S."/>
            <person name="Peter M."/>
            <person name="Riley R."/>
            <person name="Sitrit Y."/>
            <person name="Stielow B."/>
            <person name="Szollosi G."/>
            <person name="Zifcakova L."/>
            <person name="Stursova M."/>
            <person name="Spatafora J.W."/>
            <person name="Tedersoo L."/>
            <person name="Vaario L.-M."/>
            <person name="Yamada A."/>
            <person name="Yan M."/>
            <person name="Wang P."/>
            <person name="Xu J."/>
            <person name="Bruns T."/>
            <person name="Baldrian P."/>
            <person name="Vilgalys R."/>
            <person name="Henrissat B."/>
            <person name="Grigoriev I.V."/>
            <person name="Hibbett D."/>
            <person name="Nagy L.G."/>
            <person name="Martin F.M."/>
        </authorList>
    </citation>
    <scope>NUCLEOTIDE SEQUENCE</scope>
    <source>
        <strain evidence="1">BED1</strain>
    </source>
</reference>
<dbReference type="EMBL" id="WHUW01000043">
    <property type="protein sequence ID" value="KAF8432098.1"/>
    <property type="molecule type" value="Genomic_DNA"/>
</dbReference>
<evidence type="ECO:0000313" key="1">
    <source>
        <dbReference type="EMBL" id="KAF8432098.1"/>
    </source>
</evidence>
<reference evidence="1" key="2">
    <citation type="journal article" date="2020" name="Nat. Commun.">
        <title>Large-scale genome sequencing of mycorrhizal fungi provides insights into the early evolution of symbiotic traits.</title>
        <authorList>
            <person name="Miyauchi S."/>
            <person name="Kiss E."/>
            <person name="Kuo A."/>
            <person name="Drula E."/>
            <person name="Kohler A."/>
            <person name="Sanchez-Garcia M."/>
            <person name="Morin E."/>
            <person name="Andreopoulos B."/>
            <person name="Barry K.W."/>
            <person name="Bonito G."/>
            <person name="Buee M."/>
            <person name="Carver A."/>
            <person name="Chen C."/>
            <person name="Cichocki N."/>
            <person name="Clum A."/>
            <person name="Culley D."/>
            <person name="Crous P.W."/>
            <person name="Fauchery L."/>
            <person name="Girlanda M."/>
            <person name="Hayes R.D."/>
            <person name="Keri Z."/>
            <person name="LaButti K."/>
            <person name="Lipzen A."/>
            <person name="Lombard V."/>
            <person name="Magnuson J."/>
            <person name="Maillard F."/>
            <person name="Murat C."/>
            <person name="Nolan M."/>
            <person name="Ohm R.A."/>
            <person name="Pangilinan J."/>
            <person name="Pereira M.F."/>
            <person name="Perotto S."/>
            <person name="Peter M."/>
            <person name="Pfister S."/>
            <person name="Riley R."/>
            <person name="Sitrit Y."/>
            <person name="Stielow J.B."/>
            <person name="Szollosi G."/>
            <person name="Zifcakova L."/>
            <person name="Stursova M."/>
            <person name="Spatafora J.W."/>
            <person name="Tedersoo L."/>
            <person name="Vaario L.M."/>
            <person name="Yamada A."/>
            <person name="Yan M."/>
            <person name="Wang P."/>
            <person name="Xu J."/>
            <person name="Bruns T."/>
            <person name="Baldrian P."/>
            <person name="Vilgalys R."/>
            <person name="Dunand C."/>
            <person name="Henrissat B."/>
            <person name="Grigoriev I.V."/>
            <person name="Hibbett D."/>
            <person name="Nagy L.G."/>
            <person name="Martin F.M."/>
        </authorList>
    </citation>
    <scope>NUCLEOTIDE SEQUENCE</scope>
    <source>
        <strain evidence="1">BED1</strain>
    </source>
</reference>
<gene>
    <name evidence="1" type="ORF">L210DRAFT_990291</name>
</gene>
<protein>
    <submittedName>
        <fullName evidence="1">Uncharacterized protein</fullName>
    </submittedName>
</protein>
<dbReference type="AlphaFoldDB" id="A0AAD4G9X7"/>
<name>A0AAD4G9X7_BOLED</name>
<comment type="caution">
    <text evidence="1">The sequence shown here is derived from an EMBL/GenBank/DDBJ whole genome shotgun (WGS) entry which is preliminary data.</text>
</comment>
<proteinExistence type="predicted"/>
<evidence type="ECO:0000313" key="2">
    <source>
        <dbReference type="Proteomes" id="UP001194468"/>
    </source>
</evidence>
<organism evidence="1 2">
    <name type="scientific">Boletus edulis BED1</name>
    <dbReference type="NCBI Taxonomy" id="1328754"/>
    <lineage>
        <taxon>Eukaryota</taxon>
        <taxon>Fungi</taxon>
        <taxon>Dikarya</taxon>
        <taxon>Basidiomycota</taxon>
        <taxon>Agaricomycotina</taxon>
        <taxon>Agaricomycetes</taxon>
        <taxon>Agaricomycetidae</taxon>
        <taxon>Boletales</taxon>
        <taxon>Boletineae</taxon>
        <taxon>Boletaceae</taxon>
        <taxon>Boletoideae</taxon>
        <taxon>Boletus</taxon>
    </lineage>
</organism>
<accession>A0AAD4G9X7</accession>
<keyword evidence="2" id="KW-1185">Reference proteome</keyword>
<dbReference type="Proteomes" id="UP001194468">
    <property type="component" value="Unassembled WGS sequence"/>
</dbReference>